<evidence type="ECO:0000313" key="2">
    <source>
        <dbReference type="EMBL" id="GAA1171444.1"/>
    </source>
</evidence>
<sequence>MTDTTTRAERTERAHETDWTPTRRHLRESALAAVAPAAACAVALAALTTWTNLGGAGSGPRIGISDARVFQTYGGSQYTSAYFRISNSGDADDELVSVTSPVMAEAMLSRDESNGEGAASMRMENSATVPGGATLEMSPYGLNVMVKARTTANWRQGDTIPFVLHFRHSGPKDSLAVVVRPSSD</sequence>
<dbReference type="PANTHER" id="PTHR36302">
    <property type="entry name" value="BLR7088 PROTEIN"/>
    <property type="match status" value="1"/>
</dbReference>
<dbReference type="RefSeq" id="WP_344276076.1">
    <property type="nucleotide sequence ID" value="NZ_BAAAKV010000025.1"/>
</dbReference>
<evidence type="ECO:0000313" key="3">
    <source>
        <dbReference type="Proteomes" id="UP001501371"/>
    </source>
</evidence>
<dbReference type="Gene3D" id="2.60.40.1890">
    <property type="entry name" value="PCu(A)C copper chaperone"/>
    <property type="match status" value="1"/>
</dbReference>
<evidence type="ECO:0000256" key="1">
    <source>
        <dbReference type="SAM" id="MobiDB-lite"/>
    </source>
</evidence>
<feature type="region of interest" description="Disordered" evidence="1">
    <location>
        <begin position="1"/>
        <end position="21"/>
    </location>
</feature>
<dbReference type="Pfam" id="PF04314">
    <property type="entry name" value="PCuAC"/>
    <property type="match status" value="1"/>
</dbReference>
<gene>
    <name evidence="2" type="ORF">GCM10009654_30780</name>
</gene>
<dbReference type="PANTHER" id="PTHR36302:SF1">
    <property type="entry name" value="COPPER CHAPERONE PCU(A)C"/>
    <property type="match status" value="1"/>
</dbReference>
<dbReference type="InterPro" id="IPR007410">
    <property type="entry name" value="LpqE-like"/>
</dbReference>
<dbReference type="Proteomes" id="UP001501371">
    <property type="component" value="Unassembled WGS sequence"/>
</dbReference>
<reference evidence="2 3" key="1">
    <citation type="journal article" date="2019" name="Int. J. Syst. Evol. Microbiol.">
        <title>The Global Catalogue of Microorganisms (GCM) 10K type strain sequencing project: providing services to taxonomists for standard genome sequencing and annotation.</title>
        <authorList>
            <consortium name="The Broad Institute Genomics Platform"/>
            <consortium name="The Broad Institute Genome Sequencing Center for Infectious Disease"/>
            <person name="Wu L."/>
            <person name="Ma J."/>
        </authorList>
    </citation>
    <scope>NUCLEOTIDE SEQUENCE [LARGE SCALE GENOMIC DNA]</scope>
    <source>
        <strain evidence="2 3">JCM 12696</strain>
    </source>
</reference>
<dbReference type="EMBL" id="BAAAKV010000025">
    <property type="protein sequence ID" value="GAA1171444.1"/>
    <property type="molecule type" value="Genomic_DNA"/>
</dbReference>
<dbReference type="InterPro" id="IPR036182">
    <property type="entry name" value="PCuAC_sf"/>
</dbReference>
<feature type="compositionally biased region" description="Basic and acidic residues" evidence="1">
    <location>
        <begin position="1"/>
        <end position="18"/>
    </location>
</feature>
<name>A0ABN1UUS3_9ACTN</name>
<dbReference type="SUPFAM" id="SSF110087">
    <property type="entry name" value="DR1885-like metal-binding protein"/>
    <property type="match status" value="1"/>
</dbReference>
<accession>A0ABN1UUS3</accession>
<organism evidence="2 3">
    <name type="scientific">Streptomyces hebeiensis</name>
    <dbReference type="NCBI Taxonomy" id="229486"/>
    <lineage>
        <taxon>Bacteria</taxon>
        <taxon>Bacillati</taxon>
        <taxon>Actinomycetota</taxon>
        <taxon>Actinomycetes</taxon>
        <taxon>Kitasatosporales</taxon>
        <taxon>Streptomycetaceae</taxon>
        <taxon>Streptomyces</taxon>
    </lineage>
</organism>
<protein>
    <submittedName>
        <fullName evidence="2">Copper chaperone PCu(A)C</fullName>
    </submittedName>
</protein>
<dbReference type="InterPro" id="IPR058248">
    <property type="entry name" value="Lxx211020-like"/>
</dbReference>
<keyword evidence="3" id="KW-1185">Reference proteome</keyword>
<proteinExistence type="predicted"/>
<comment type="caution">
    <text evidence="2">The sequence shown here is derived from an EMBL/GenBank/DDBJ whole genome shotgun (WGS) entry which is preliminary data.</text>
</comment>